<keyword evidence="12" id="KW-1185">Reference proteome</keyword>
<comment type="function">
    <text evidence="8">May be involved in modulation of pathogen defense and leaf cell death.</text>
</comment>
<evidence type="ECO:0000256" key="10">
    <source>
        <dbReference type="SAM" id="Phobius"/>
    </source>
</evidence>
<sequence>MAGESGGDSASLETTPTWAVATICFFLIAVSILIEHALHLLAKYLSRKRRKYLIQALNKIKSDLLLLGFISLLLTVCEKHIANICIPKGVSHSFLPCHSLTSEEEPEESKCEEQDKVSLMSRVGVQQLQMLIFFLAFFHVFSIFLTFSLGTAKMGRWEHWEAETRTFEYQFSNDHRRFQFIHQTSFGRRHLKFWSEHRFLRWPACFLRQFYGSVSKVDYFTLRHGFIVAHFAEENNFNFQKYLKRALEKDFGVVVGMRLWIWIFSVLFIFFNAFVFRNYFWLPFIPLVMLLVVGAKLQGIITKMCLDSSDKSHVIRGTLLVQPSDHFFWFDRPKLLLHLMHFILFQNSFQLAFFSWSWYKFGLRSCFHRKTEDIVIKLAVGVVVNFLCGYVTLPLYALITQMGSSMRNAVFPEEVMGGLKRWRAKAKKNLARKHKMDLARRSLDGLLDTSVESSPSFGTLDASFSVEIGYASDDRVVLDEDGVVRRQPEQQQKLGSEIGYASDDRVVLDEDGVVRRQPEQQQKLGSFGGFELSRTQQ</sequence>
<dbReference type="EMBL" id="JBFOLJ010000011">
    <property type="protein sequence ID" value="KAL2494805.1"/>
    <property type="molecule type" value="Genomic_DNA"/>
</dbReference>
<evidence type="ECO:0000256" key="5">
    <source>
        <dbReference type="ARBA" id="ARBA00022989"/>
    </source>
</evidence>
<evidence type="ECO:0000256" key="9">
    <source>
        <dbReference type="SAM" id="MobiDB-lite"/>
    </source>
</evidence>
<comment type="caution">
    <text evidence="11">The sequence shown here is derived from an EMBL/GenBank/DDBJ whole genome shotgun (WGS) entry which is preliminary data.</text>
</comment>
<comment type="subcellular location">
    <subcellularLocation>
        <location evidence="1 8">Membrane</location>
        <topology evidence="1 8">Multi-pass membrane protein</topology>
    </subcellularLocation>
</comment>
<gene>
    <name evidence="8" type="primary">MLO</name>
    <name evidence="11" type="ORF">Fot_38562</name>
</gene>
<feature type="transmembrane region" description="Helical" evidence="10">
    <location>
        <begin position="251"/>
        <end position="274"/>
    </location>
</feature>
<comment type="similarity">
    <text evidence="2 8">Belongs to the MLO family.</text>
</comment>
<feature type="region of interest" description="Disordered" evidence="9">
    <location>
        <begin position="511"/>
        <end position="537"/>
    </location>
</feature>
<keyword evidence="7 8" id="KW-0568">Pathogenesis-related protein</keyword>
<keyword evidence="6 8" id="KW-0472">Membrane</keyword>
<protein>
    <recommendedName>
        <fullName evidence="8">MLO-like protein</fullName>
    </recommendedName>
</protein>
<feature type="transmembrane region" description="Helical" evidence="10">
    <location>
        <begin position="128"/>
        <end position="149"/>
    </location>
</feature>
<evidence type="ECO:0000313" key="12">
    <source>
        <dbReference type="Proteomes" id="UP001604277"/>
    </source>
</evidence>
<feature type="transmembrane region" description="Helical" evidence="10">
    <location>
        <begin position="335"/>
        <end position="354"/>
    </location>
</feature>
<reference evidence="12" key="1">
    <citation type="submission" date="2024-07" db="EMBL/GenBank/DDBJ databases">
        <title>Two chromosome-level genome assemblies of Korean endemic species Abeliophyllum distichum and Forsythia ovata (Oleaceae).</title>
        <authorList>
            <person name="Jang H."/>
        </authorList>
    </citation>
    <scope>NUCLEOTIDE SEQUENCE [LARGE SCALE GENOMIC DNA]</scope>
</reference>
<evidence type="ECO:0000256" key="3">
    <source>
        <dbReference type="ARBA" id="ARBA00022692"/>
    </source>
</evidence>
<keyword evidence="5 8" id="KW-1133">Transmembrane helix</keyword>
<keyword evidence="8" id="KW-0112">Calmodulin-binding</keyword>
<organism evidence="11 12">
    <name type="scientific">Forsythia ovata</name>
    <dbReference type="NCBI Taxonomy" id="205694"/>
    <lineage>
        <taxon>Eukaryota</taxon>
        <taxon>Viridiplantae</taxon>
        <taxon>Streptophyta</taxon>
        <taxon>Embryophyta</taxon>
        <taxon>Tracheophyta</taxon>
        <taxon>Spermatophyta</taxon>
        <taxon>Magnoliopsida</taxon>
        <taxon>eudicotyledons</taxon>
        <taxon>Gunneridae</taxon>
        <taxon>Pentapetalae</taxon>
        <taxon>asterids</taxon>
        <taxon>lamiids</taxon>
        <taxon>Lamiales</taxon>
        <taxon>Oleaceae</taxon>
        <taxon>Forsythieae</taxon>
        <taxon>Forsythia</taxon>
    </lineage>
</organism>
<evidence type="ECO:0000256" key="7">
    <source>
        <dbReference type="ARBA" id="ARBA00023265"/>
    </source>
</evidence>
<dbReference type="GO" id="GO:0006952">
    <property type="term" value="P:defense response"/>
    <property type="evidence" value="ECO:0007669"/>
    <property type="project" value="UniProtKB-KW"/>
</dbReference>
<feature type="transmembrane region" description="Helical" evidence="10">
    <location>
        <begin position="18"/>
        <end position="42"/>
    </location>
</feature>
<evidence type="ECO:0000313" key="11">
    <source>
        <dbReference type="EMBL" id="KAL2494805.1"/>
    </source>
</evidence>
<proteinExistence type="inferred from homology"/>
<keyword evidence="4 8" id="KW-0611">Plant defense</keyword>
<evidence type="ECO:0000256" key="1">
    <source>
        <dbReference type="ARBA" id="ARBA00004141"/>
    </source>
</evidence>
<feature type="transmembrane region" description="Helical" evidence="10">
    <location>
        <begin position="374"/>
        <end position="399"/>
    </location>
</feature>
<name>A0ABD1S287_9LAMI</name>
<dbReference type="PANTHER" id="PTHR31942:SF72">
    <property type="entry name" value="MLO-LIKE PROTEIN"/>
    <property type="match status" value="1"/>
</dbReference>
<evidence type="ECO:0000256" key="6">
    <source>
        <dbReference type="ARBA" id="ARBA00023136"/>
    </source>
</evidence>
<dbReference type="Pfam" id="PF03094">
    <property type="entry name" value="Mlo"/>
    <property type="match status" value="2"/>
</dbReference>
<dbReference type="GO" id="GO:0016020">
    <property type="term" value="C:membrane"/>
    <property type="evidence" value="ECO:0007669"/>
    <property type="project" value="UniProtKB-SubCell"/>
</dbReference>
<evidence type="ECO:0000256" key="8">
    <source>
        <dbReference type="RuleBase" id="RU280816"/>
    </source>
</evidence>
<keyword evidence="3 8" id="KW-0812">Transmembrane</keyword>
<feature type="transmembrane region" description="Helical" evidence="10">
    <location>
        <begin position="280"/>
        <end position="301"/>
    </location>
</feature>
<comment type="domain">
    <text evidence="8">The C-terminus contains a calmodulin-binding domain, which binds calmodulin in a calcium-dependent fashion.</text>
</comment>
<dbReference type="GO" id="GO:0005516">
    <property type="term" value="F:calmodulin binding"/>
    <property type="evidence" value="ECO:0007669"/>
    <property type="project" value="UniProtKB-KW"/>
</dbReference>
<dbReference type="Proteomes" id="UP001604277">
    <property type="component" value="Unassembled WGS sequence"/>
</dbReference>
<evidence type="ECO:0000256" key="4">
    <source>
        <dbReference type="ARBA" id="ARBA00022821"/>
    </source>
</evidence>
<evidence type="ECO:0000256" key="2">
    <source>
        <dbReference type="ARBA" id="ARBA00006574"/>
    </source>
</evidence>
<dbReference type="AlphaFoldDB" id="A0ABD1S287"/>
<accession>A0ABD1S287</accession>
<dbReference type="InterPro" id="IPR004326">
    <property type="entry name" value="Mlo"/>
</dbReference>
<dbReference type="PANTHER" id="PTHR31942">
    <property type="entry name" value="MLO-LIKE PROTEIN 1"/>
    <property type="match status" value="1"/>
</dbReference>